<organism evidence="1">
    <name type="scientific">Hellea balneolensis</name>
    <dbReference type="NCBI Taxonomy" id="287478"/>
    <lineage>
        <taxon>Bacteria</taxon>
        <taxon>Pseudomonadati</taxon>
        <taxon>Pseudomonadota</taxon>
        <taxon>Alphaproteobacteria</taxon>
        <taxon>Maricaulales</taxon>
        <taxon>Robiginitomaculaceae</taxon>
        <taxon>Hellea</taxon>
    </lineage>
</organism>
<evidence type="ECO:0008006" key="2">
    <source>
        <dbReference type="Google" id="ProtNLM"/>
    </source>
</evidence>
<dbReference type="EMBL" id="DRMN01000035">
    <property type="protein sequence ID" value="HFB54380.1"/>
    <property type="molecule type" value="Genomic_DNA"/>
</dbReference>
<proteinExistence type="predicted"/>
<dbReference type="AlphaFoldDB" id="A0A7C3CA98"/>
<sequence length="67" mass="7421">MKFQSGDIPLLIDGKTYFLRLTLGALAEIDARLGVKGPQELAQFMRQLAVDPKNALSAFTLLECLLR</sequence>
<name>A0A7C3CA98_9PROT</name>
<accession>A0A7C3CA98</accession>
<comment type="caution">
    <text evidence="1">The sequence shown here is derived from an EMBL/GenBank/DDBJ whole genome shotgun (WGS) entry which is preliminary data.</text>
</comment>
<evidence type="ECO:0000313" key="1">
    <source>
        <dbReference type="EMBL" id="HFB54380.1"/>
    </source>
</evidence>
<reference evidence="1" key="1">
    <citation type="journal article" date="2020" name="mSystems">
        <title>Genome- and Community-Level Interaction Insights into Carbon Utilization and Element Cycling Functions of Hydrothermarchaeota in Hydrothermal Sediment.</title>
        <authorList>
            <person name="Zhou Z."/>
            <person name="Liu Y."/>
            <person name="Xu W."/>
            <person name="Pan J."/>
            <person name="Luo Z.H."/>
            <person name="Li M."/>
        </authorList>
    </citation>
    <scope>NUCLEOTIDE SEQUENCE [LARGE SCALE GENOMIC DNA]</scope>
    <source>
        <strain evidence="1">HyVt-489</strain>
    </source>
</reference>
<gene>
    <name evidence="1" type="ORF">ENJ46_00530</name>
</gene>
<dbReference type="Proteomes" id="UP000886042">
    <property type="component" value="Unassembled WGS sequence"/>
</dbReference>
<protein>
    <recommendedName>
        <fullName evidence="2">Gene transfer agent family protein</fullName>
    </recommendedName>
</protein>
<feature type="non-terminal residue" evidence="1">
    <location>
        <position position="67"/>
    </location>
</feature>